<keyword evidence="10" id="KW-0694">RNA-binding</keyword>
<keyword evidence="4" id="KW-0699">rRNA-binding</keyword>
<dbReference type="InterPro" id="IPR032781">
    <property type="entry name" value="ABC_tran_Xtn"/>
</dbReference>
<keyword evidence="2" id="KW-0963">Cytoplasm</keyword>
<dbReference type="CDD" id="cd03221">
    <property type="entry name" value="ABCF_EF-3"/>
    <property type="match status" value="2"/>
</dbReference>
<comment type="similarity">
    <text evidence="1">Belongs to the ABC transporter superfamily. ABCF family. Translational throttle EttA subfamily.</text>
</comment>
<dbReference type="PROSITE" id="PS50893">
    <property type="entry name" value="ABC_TRANSPORTER_2"/>
    <property type="match status" value="2"/>
</dbReference>
<evidence type="ECO:0000256" key="11">
    <source>
        <dbReference type="ARBA" id="ARBA00022917"/>
    </source>
</evidence>
<evidence type="ECO:0000256" key="12">
    <source>
        <dbReference type="SAM" id="MobiDB-lite"/>
    </source>
</evidence>
<dbReference type="Pfam" id="PF12848">
    <property type="entry name" value="ABC_tran_Xtn"/>
    <property type="match status" value="1"/>
</dbReference>
<dbReference type="RefSeq" id="WP_108960912.1">
    <property type="nucleotide sequence ID" value="NZ_BFAZ01000009.1"/>
</dbReference>
<sequence length="626" mass="71790">MDIVLVSVSKLSKTIGEKKLFSNLDFSISEGEKLAIVGINGSGKSTLLRAILGKEETDSGQIIKNNNLKISILDQNPVFDSNETILDHIYKGENKLVKTIRKYEDICERMGEGEEGLDDEFTNVSQEMDRLSAWDYEQQIKSILRELGVEKLERKMSELSGGMLKKVELAKALIDESNLLILDEPTNHLDVKSILWLEDYLANLDKAILLITHDRYFLDRIVNKILELDRGNYFLYEGNYSIYLERKVEREETLQKQEDKIKQFLKQEVKWLKRQPKARSTKQKARIDRANELQGREKREIQKDLELSVAAKRQGKTILEIHNLKKSIGEKVLINDFTYTFKAKERLGIIGPNGIGKSTLLNLIAGRLTPDSGYLKPGLNTKVGYFDQTSSELPLERNVLEYIKDVAGEMIETESGEKISAAKMLERFLFDGKLQYTPIAKLSGGERRRLFLVQILMTGPNFLILDEPTNDLDIQTLSVLESFLDEFPGTVVIVSHDRYFLDRTAESLLIFRKEGKLDHYIGTFSSFLEEDTLEIENEPSSPKESTIPKTVVTSEEKPKKSKQDQKKIQTLEKEIASLEEKKTKLESNLSTFANDHMELSKITKEIQSIEAEILYKMEEWEKFHTE</sequence>
<keyword evidence="9" id="KW-0810">Translation regulation</keyword>
<dbReference type="InterPro" id="IPR017871">
    <property type="entry name" value="ABC_transporter-like_CS"/>
</dbReference>
<keyword evidence="11" id="KW-0648">Protein biosynthesis</keyword>
<keyword evidence="3" id="KW-0820">tRNA-binding</keyword>
<comment type="caution">
    <text evidence="14">The sequence shown here is derived from an EMBL/GenBank/DDBJ whole genome shotgun (WGS) entry which is preliminary data.</text>
</comment>
<dbReference type="PANTHER" id="PTHR42855:SF1">
    <property type="entry name" value="ABC TRANSPORTER DOMAIN-CONTAINING PROTEIN"/>
    <property type="match status" value="1"/>
</dbReference>
<dbReference type="OrthoDB" id="9760950at2"/>
<dbReference type="GO" id="GO:0000049">
    <property type="term" value="F:tRNA binding"/>
    <property type="evidence" value="ECO:0007669"/>
    <property type="project" value="UniProtKB-KW"/>
</dbReference>
<keyword evidence="15" id="KW-1185">Reference proteome</keyword>
<dbReference type="Proteomes" id="UP000245206">
    <property type="component" value="Unassembled WGS sequence"/>
</dbReference>
<dbReference type="PANTHER" id="PTHR42855">
    <property type="entry name" value="ABC TRANSPORTER ATP-BINDING SUBUNIT"/>
    <property type="match status" value="1"/>
</dbReference>
<evidence type="ECO:0000256" key="8">
    <source>
        <dbReference type="ARBA" id="ARBA00022840"/>
    </source>
</evidence>
<dbReference type="SMART" id="SM00382">
    <property type="entry name" value="AAA"/>
    <property type="match status" value="2"/>
</dbReference>
<dbReference type="Gene3D" id="3.40.50.300">
    <property type="entry name" value="P-loop containing nucleotide triphosphate hydrolases"/>
    <property type="match status" value="2"/>
</dbReference>
<proteinExistence type="inferred from homology"/>
<dbReference type="GO" id="GO:0006417">
    <property type="term" value="P:regulation of translation"/>
    <property type="evidence" value="ECO:0007669"/>
    <property type="project" value="UniProtKB-KW"/>
</dbReference>
<dbReference type="InterPro" id="IPR003439">
    <property type="entry name" value="ABC_transporter-like_ATP-bd"/>
</dbReference>
<accession>A0A2P2DDQ0</accession>
<evidence type="ECO:0000313" key="14">
    <source>
        <dbReference type="EMBL" id="GBF42757.1"/>
    </source>
</evidence>
<dbReference type="FunFam" id="3.40.50.300:FF:000011">
    <property type="entry name" value="Putative ABC transporter ATP-binding component"/>
    <property type="match status" value="1"/>
</dbReference>
<evidence type="ECO:0000256" key="3">
    <source>
        <dbReference type="ARBA" id="ARBA00022555"/>
    </source>
</evidence>
<gene>
    <name evidence="14" type="ORF">LPTSP2_20470</name>
</gene>
<keyword evidence="7" id="KW-0378">Hydrolase</keyword>
<feature type="compositionally biased region" description="Polar residues" evidence="12">
    <location>
        <begin position="538"/>
        <end position="553"/>
    </location>
</feature>
<feature type="compositionally biased region" description="Basic and acidic residues" evidence="12">
    <location>
        <begin position="554"/>
        <end position="567"/>
    </location>
</feature>
<dbReference type="InterPro" id="IPR051309">
    <property type="entry name" value="ABCF_ATPase"/>
</dbReference>
<feature type="region of interest" description="Disordered" evidence="12">
    <location>
        <begin position="535"/>
        <end position="567"/>
    </location>
</feature>
<name>A0A2P2DDQ0_9LEPT</name>
<keyword evidence="5" id="KW-0677">Repeat</keyword>
<evidence type="ECO:0000256" key="1">
    <source>
        <dbReference type="ARBA" id="ARBA00005868"/>
    </source>
</evidence>
<evidence type="ECO:0000259" key="13">
    <source>
        <dbReference type="PROSITE" id="PS50893"/>
    </source>
</evidence>
<dbReference type="Pfam" id="PF16326">
    <property type="entry name" value="ABC_tran_CTD"/>
    <property type="match status" value="1"/>
</dbReference>
<evidence type="ECO:0000256" key="5">
    <source>
        <dbReference type="ARBA" id="ARBA00022737"/>
    </source>
</evidence>
<reference evidence="15" key="1">
    <citation type="journal article" date="2019" name="Microbiol. Immunol.">
        <title>Molecular and phenotypic characterization of Leptospira johnsonii sp. nov., Leptospira ellinghausenii sp. nov. and Leptospira ryugenii sp. nov. isolated from soil and water in Japan.</title>
        <authorList>
            <person name="Masuzawa T."/>
            <person name="Saito M."/>
            <person name="Nakao R."/>
            <person name="Nikaido Y."/>
            <person name="Matsumoto M."/>
            <person name="Ogawa M."/>
            <person name="Yokoyama M."/>
            <person name="Hidaka Y."/>
            <person name="Tomita J."/>
            <person name="Sakakibara K."/>
            <person name="Suzuki K."/>
            <person name="Yasuda S."/>
            <person name="Sato H."/>
            <person name="Yamaguchi M."/>
            <person name="Yoshida S.I."/>
            <person name="Koizumi N."/>
            <person name="Kawamura Y."/>
        </authorList>
    </citation>
    <scope>NUCLEOTIDE SEQUENCE [LARGE SCALE GENOMIC DNA]</scope>
    <source>
        <strain evidence="15">E18</strain>
    </source>
</reference>
<keyword evidence="6" id="KW-0547">Nucleotide-binding</keyword>
<dbReference type="GO" id="GO:0019843">
    <property type="term" value="F:rRNA binding"/>
    <property type="evidence" value="ECO:0007669"/>
    <property type="project" value="UniProtKB-KW"/>
</dbReference>
<evidence type="ECO:0000256" key="4">
    <source>
        <dbReference type="ARBA" id="ARBA00022730"/>
    </source>
</evidence>
<feature type="domain" description="ABC transporter" evidence="13">
    <location>
        <begin position="319"/>
        <end position="533"/>
    </location>
</feature>
<organism evidence="14 15">
    <name type="scientific">Leptospira ellinghausenii</name>
    <dbReference type="NCBI Taxonomy" id="1917822"/>
    <lineage>
        <taxon>Bacteria</taxon>
        <taxon>Pseudomonadati</taxon>
        <taxon>Spirochaetota</taxon>
        <taxon>Spirochaetia</taxon>
        <taxon>Leptospirales</taxon>
        <taxon>Leptospiraceae</taxon>
        <taxon>Leptospira</taxon>
    </lineage>
</organism>
<dbReference type="EMBL" id="BFAZ01000009">
    <property type="protein sequence ID" value="GBF42757.1"/>
    <property type="molecule type" value="Genomic_DNA"/>
</dbReference>
<dbReference type="InterPro" id="IPR037118">
    <property type="entry name" value="Val-tRNA_synth_C_sf"/>
</dbReference>
<dbReference type="GO" id="GO:0006412">
    <property type="term" value="P:translation"/>
    <property type="evidence" value="ECO:0007669"/>
    <property type="project" value="UniProtKB-KW"/>
</dbReference>
<dbReference type="GO" id="GO:0003677">
    <property type="term" value="F:DNA binding"/>
    <property type="evidence" value="ECO:0007669"/>
    <property type="project" value="InterPro"/>
</dbReference>
<keyword evidence="8 14" id="KW-0067">ATP-binding</keyword>
<dbReference type="SUPFAM" id="SSF52540">
    <property type="entry name" value="P-loop containing nucleoside triphosphate hydrolases"/>
    <property type="match status" value="2"/>
</dbReference>
<dbReference type="Gene3D" id="1.10.287.380">
    <property type="entry name" value="Valyl-tRNA synthetase, C-terminal domain"/>
    <property type="match status" value="1"/>
</dbReference>
<evidence type="ECO:0000313" key="15">
    <source>
        <dbReference type="Proteomes" id="UP000245206"/>
    </source>
</evidence>
<dbReference type="PROSITE" id="PS00211">
    <property type="entry name" value="ABC_TRANSPORTER_1"/>
    <property type="match status" value="2"/>
</dbReference>
<dbReference type="GO" id="GO:0005524">
    <property type="term" value="F:ATP binding"/>
    <property type="evidence" value="ECO:0007669"/>
    <property type="project" value="UniProtKB-KW"/>
</dbReference>
<dbReference type="InterPro" id="IPR003593">
    <property type="entry name" value="AAA+_ATPase"/>
</dbReference>
<dbReference type="Pfam" id="PF00005">
    <property type="entry name" value="ABC_tran"/>
    <property type="match status" value="2"/>
</dbReference>
<evidence type="ECO:0000256" key="10">
    <source>
        <dbReference type="ARBA" id="ARBA00022884"/>
    </source>
</evidence>
<dbReference type="AlphaFoldDB" id="A0A2P2DDQ0"/>
<protein>
    <submittedName>
        <fullName evidence="14">ABC transporter ATP-binding protein</fullName>
    </submittedName>
</protein>
<dbReference type="GO" id="GO:0016887">
    <property type="term" value="F:ATP hydrolysis activity"/>
    <property type="evidence" value="ECO:0007669"/>
    <property type="project" value="InterPro"/>
</dbReference>
<evidence type="ECO:0000256" key="6">
    <source>
        <dbReference type="ARBA" id="ARBA00022741"/>
    </source>
</evidence>
<evidence type="ECO:0000256" key="7">
    <source>
        <dbReference type="ARBA" id="ARBA00022801"/>
    </source>
</evidence>
<feature type="domain" description="ABC transporter" evidence="13">
    <location>
        <begin position="6"/>
        <end position="255"/>
    </location>
</feature>
<dbReference type="FunFam" id="3.40.50.300:FF:000183">
    <property type="entry name" value="ABC transporter ATP-binding protein yjjK"/>
    <property type="match status" value="1"/>
</dbReference>
<evidence type="ECO:0000256" key="9">
    <source>
        <dbReference type="ARBA" id="ARBA00022845"/>
    </source>
</evidence>
<dbReference type="InterPro" id="IPR032524">
    <property type="entry name" value="ABC_tran_C"/>
</dbReference>
<dbReference type="InterPro" id="IPR027417">
    <property type="entry name" value="P-loop_NTPase"/>
</dbReference>
<evidence type="ECO:0000256" key="2">
    <source>
        <dbReference type="ARBA" id="ARBA00022490"/>
    </source>
</evidence>